<dbReference type="Proteomes" id="UP000591131">
    <property type="component" value="Unassembled WGS sequence"/>
</dbReference>
<feature type="non-terminal residue" evidence="2">
    <location>
        <position position="233"/>
    </location>
</feature>
<dbReference type="EMBL" id="JAAPAO010001112">
    <property type="protein sequence ID" value="KAF4651145.1"/>
    <property type="molecule type" value="Genomic_DNA"/>
</dbReference>
<reference evidence="2 3" key="1">
    <citation type="submission" date="2020-04" db="EMBL/GenBank/DDBJ databases">
        <title>Perkinsus chesapeaki whole genome sequence.</title>
        <authorList>
            <person name="Bogema D.R."/>
        </authorList>
    </citation>
    <scope>NUCLEOTIDE SEQUENCE [LARGE SCALE GENOMIC DNA]</scope>
    <source>
        <strain evidence="2">ATCC PRA-425</strain>
    </source>
</reference>
<name>A0A7J6KV16_PERCH</name>
<comment type="caution">
    <text evidence="2">The sequence shown here is derived from an EMBL/GenBank/DDBJ whole genome shotgun (WGS) entry which is preliminary data.</text>
</comment>
<keyword evidence="3" id="KW-1185">Reference proteome</keyword>
<evidence type="ECO:0000256" key="1">
    <source>
        <dbReference type="SAM" id="MobiDB-lite"/>
    </source>
</evidence>
<sequence>MSGGSSSSSTTPIEPLPQLLTLPSVHSRKDSIDAEPPPPPERRGSGSRKGSLTKSIGSSEHHQRTVSILTTRRRGTGSLGDYGCTGDDILNRVLHRRSRHISGRLQELCWEVFGGGPTDELLFLCVEGNASKVHSFCVEKMKDLIGLIEAHDEELVRRQMSLVDHRAGQSVGGSGVGQNLCADGESKRDPSRPKDSNDNDLERQHSVSRYSRRIFSDEGILEDTLSDFLATLL</sequence>
<feature type="region of interest" description="Disordered" evidence="1">
    <location>
        <begin position="167"/>
        <end position="205"/>
    </location>
</feature>
<gene>
    <name evidence="2" type="primary">NPR2_1</name>
    <name evidence="2" type="ORF">FOL47_000631</name>
</gene>
<feature type="compositionally biased region" description="Basic and acidic residues" evidence="1">
    <location>
        <begin position="184"/>
        <end position="205"/>
    </location>
</feature>
<dbReference type="AlphaFoldDB" id="A0A7J6KV16"/>
<evidence type="ECO:0000313" key="3">
    <source>
        <dbReference type="Proteomes" id="UP000591131"/>
    </source>
</evidence>
<accession>A0A7J6KV16</accession>
<protein>
    <submittedName>
        <fullName evidence="2">Nitrogen permease regulator 2</fullName>
    </submittedName>
</protein>
<feature type="region of interest" description="Disordered" evidence="1">
    <location>
        <begin position="1"/>
        <end position="72"/>
    </location>
</feature>
<organism evidence="2 3">
    <name type="scientific">Perkinsus chesapeaki</name>
    <name type="common">Clam parasite</name>
    <name type="synonym">Perkinsus andrewsi</name>
    <dbReference type="NCBI Taxonomy" id="330153"/>
    <lineage>
        <taxon>Eukaryota</taxon>
        <taxon>Sar</taxon>
        <taxon>Alveolata</taxon>
        <taxon>Perkinsozoa</taxon>
        <taxon>Perkinsea</taxon>
        <taxon>Perkinsida</taxon>
        <taxon>Perkinsidae</taxon>
        <taxon>Perkinsus</taxon>
    </lineage>
</organism>
<evidence type="ECO:0000313" key="2">
    <source>
        <dbReference type="EMBL" id="KAF4651145.1"/>
    </source>
</evidence>
<proteinExistence type="predicted"/>